<evidence type="ECO:0000256" key="2">
    <source>
        <dbReference type="ARBA" id="ARBA00022803"/>
    </source>
</evidence>
<dbReference type="SUPFAM" id="SSF48452">
    <property type="entry name" value="TPR-like"/>
    <property type="match status" value="2"/>
</dbReference>
<feature type="compositionally biased region" description="Basic and acidic residues" evidence="4">
    <location>
        <begin position="931"/>
        <end position="964"/>
    </location>
</feature>
<keyword evidence="6" id="KW-1185">Reference proteome</keyword>
<dbReference type="SMART" id="SM00028">
    <property type="entry name" value="TPR"/>
    <property type="match status" value="6"/>
</dbReference>
<dbReference type="PANTHER" id="PTHR22767">
    <property type="entry name" value="N-TERMINAL ACETYLTRANSFERASE-RELATED"/>
    <property type="match status" value="1"/>
</dbReference>
<comment type="caution">
    <text evidence="5">The sequence shown here is derived from an EMBL/GenBank/DDBJ whole genome shotgun (WGS) entry which is preliminary data.</text>
</comment>
<dbReference type="Pfam" id="PF09774">
    <property type="entry name" value="MIX23"/>
    <property type="match status" value="1"/>
</dbReference>
<reference evidence="5" key="1">
    <citation type="submission" date="2023-11" db="EMBL/GenBank/DDBJ databases">
        <title>The genome sequences of three competitors of mushroom-forming fungi.</title>
        <authorList>
            <person name="Beijen E."/>
            <person name="Ohm R.A."/>
        </authorList>
    </citation>
    <scope>NUCLEOTIDE SEQUENCE</scope>
    <source>
        <strain evidence="5">CBS 100526</strain>
    </source>
</reference>
<dbReference type="Gene3D" id="1.25.40.1040">
    <property type="match status" value="1"/>
</dbReference>
<evidence type="ECO:0000313" key="6">
    <source>
        <dbReference type="Proteomes" id="UP001273209"/>
    </source>
</evidence>
<dbReference type="InterPro" id="IPR011990">
    <property type="entry name" value="TPR-like_helical_dom_sf"/>
</dbReference>
<feature type="repeat" description="TPR" evidence="3">
    <location>
        <begin position="417"/>
        <end position="450"/>
    </location>
</feature>
<dbReference type="AlphaFoldDB" id="A0AAE1JA26"/>
<dbReference type="EMBL" id="JAWRVG010000009">
    <property type="protein sequence ID" value="KAK4078244.1"/>
    <property type="molecule type" value="Genomic_DNA"/>
</dbReference>
<evidence type="ECO:0000256" key="3">
    <source>
        <dbReference type="PROSITE-ProRule" id="PRU00339"/>
    </source>
</evidence>
<dbReference type="RefSeq" id="XP_062757784.1">
    <property type="nucleotide sequence ID" value="XM_062897533.1"/>
</dbReference>
<dbReference type="GO" id="GO:0031415">
    <property type="term" value="C:NatA complex"/>
    <property type="evidence" value="ECO:0007669"/>
    <property type="project" value="TreeGrafter"/>
</dbReference>
<dbReference type="GeneID" id="87917438"/>
<accession>A0AAE1JA26</accession>
<organism evidence="5 6">
    <name type="scientific">Trichoderma aggressivum f. europaeum</name>
    <dbReference type="NCBI Taxonomy" id="173218"/>
    <lineage>
        <taxon>Eukaryota</taxon>
        <taxon>Fungi</taxon>
        <taxon>Dikarya</taxon>
        <taxon>Ascomycota</taxon>
        <taxon>Pezizomycotina</taxon>
        <taxon>Sordariomycetes</taxon>
        <taxon>Hypocreomycetidae</taxon>
        <taxon>Hypocreales</taxon>
        <taxon>Hypocreaceae</taxon>
        <taxon>Trichoderma</taxon>
    </lineage>
</organism>
<dbReference type="PROSITE" id="PS50005">
    <property type="entry name" value="TPR"/>
    <property type="match status" value="1"/>
</dbReference>
<evidence type="ECO:0000313" key="5">
    <source>
        <dbReference type="EMBL" id="KAK4078244.1"/>
    </source>
</evidence>
<sequence>MYHKVPQQPSLAGLRWSENRPCCSGTAPSLDFGLRHAIRLGDTRVAINSPSLAILAAVVFISHIVAEILWKGATPTAQAVGGSSKPGSIMSQPPGQPRLSPQFCFSFGTLRDFLRLSRSSIDDSITQNLNALVTPARTGFDPSSTSKRAPRSFAEPIDPEACQSFKEKVLFPSWKARAEVLSYCGIVATSPDPDDPEATVLELEKQRDRERIVDERLDPYSGRFFPREARTQSLALLMRQERAVENIVRSRTWDVIQGRCEDGNSRRIVNLGAAICPFDSRATRQEQQTANHLSFGLASTLTGNNPSLPDWLHFEPKSEPVIHRPRIESFRRATAGNFVTMPQPLAPKEAAQFRTIIRSFEDKQYKRGLKTAELILKKHPKHGDTMAMKALILNSQGKSDEAFPLAKEALTVDMKSHICWHVYGLLYRSVKNFEEAIKAYKFALKLDPSSAQIQRDLAILQVHVRDYQGYIQSRTAMLQARPQLRSSWTALAIAHHLAGSLTEAEKVLTTYEETLKSPPSRFDIEHSEAVMYKNSIIAEQGDYQRALDHLDTGAKHNLDRLAVLECRADYLLKLGRKEDAVKAYRLLLDRNSEHTLYYEKLEEAMELSLDDAVARKAIYDEYAAKFPRCDIARRVPLDFLSGDEFRQVAESYLTLVLNKGIPSLFANLKHLYSDSFKKDTLRELVEKYLTSQDVDSESKDKGEAAALYYLAQHYNYHMSRDLAKAREYVDRAIEKDPKSVDFHMTKARILKHEGNIKEAAEMMNQARRLDLKDRYINSKCAKYQLRNNENEKALKTVGLFTRAETVGGPLADLLEMQCIWFLTEDGEAYARQGNTGLALKRFHALNNIFEVWQDDQFDFHSFSLRKGHIRAYVDMVRWEDHFRDHPVYTRVALDAINLYLKLAEKPSANGTNGTDEEDVLEKKKAAKKARKEQQRLEREEAERQAKQDPNKGGKAEDAKKKDEDPLGLTLAATTDPLGEAMKFLGPMLQVSPKSIEAQIVGFEVYMRRRKYVLALQCLNRALGIDAENPRVHEQVIAFRKLLDNAPSDLPPKVLETLKAEFKPVDETADLSKYNEAFQAKHQASPLHVLSAIKARLLLGVDVAKCEKEISSLIEHASATFTDAVAALETLKSWRSKETDAFRTAALAKWPNVSRLSE</sequence>
<dbReference type="Pfam" id="PF13181">
    <property type="entry name" value="TPR_8"/>
    <property type="match status" value="1"/>
</dbReference>
<dbReference type="Gene3D" id="1.25.40.1010">
    <property type="match status" value="1"/>
</dbReference>
<dbReference type="GO" id="GO:0005758">
    <property type="term" value="C:mitochondrial intermembrane space"/>
    <property type="evidence" value="ECO:0007669"/>
    <property type="project" value="InterPro"/>
</dbReference>
<dbReference type="InterPro" id="IPR019734">
    <property type="entry name" value="TPR_rpt"/>
</dbReference>
<dbReference type="Proteomes" id="UP001273209">
    <property type="component" value="Unassembled WGS sequence"/>
</dbReference>
<gene>
    <name evidence="5" type="ORF">Triagg1_3260</name>
</gene>
<dbReference type="PANTHER" id="PTHR22767:SF2">
    <property type="entry name" value="N(ALPHA)-ACETYLTRANSFERASE 15_16, ISOFORM A"/>
    <property type="match status" value="1"/>
</dbReference>
<keyword evidence="1" id="KW-0677">Repeat</keyword>
<evidence type="ECO:0000256" key="4">
    <source>
        <dbReference type="SAM" id="MobiDB-lite"/>
    </source>
</evidence>
<dbReference type="FunFam" id="1.25.40.1010:FF:000002">
    <property type="entry name" value="N-terminal acetyltransferase catalytic subunit (NAT1)"/>
    <property type="match status" value="1"/>
</dbReference>
<feature type="region of interest" description="Disordered" evidence="4">
    <location>
        <begin position="907"/>
        <end position="967"/>
    </location>
</feature>
<evidence type="ECO:0000256" key="1">
    <source>
        <dbReference type="ARBA" id="ARBA00022737"/>
    </source>
</evidence>
<protein>
    <submittedName>
        <fullName evidence="5">Uncharacterized protein</fullName>
    </submittedName>
</protein>
<dbReference type="InterPro" id="IPR019171">
    <property type="entry name" value="MIX23"/>
</dbReference>
<dbReference type="FunFam" id="1.25.40.1040:FF:000003">
    <property type="entry name" value="N-terminal acetyltransferase A, auxiliary subunit"/>
    <property type="match status" value="1"/>
</dbReference>
<proteinExistence type="predicted"/>
<keyword evidence="2 3" id="KW-0802">TPR repeat</keyword>
<dbReference type="Pfam" id="PF12569">
    <property type="entry name" value="NatA_aux_su"/>
    <property type="match status" value="1"/>
</dbReference>
<dbReference type="InterPro" id="IPR021183">
    <property type="entry name" value="NatA_aux_su"/>
</dbReference>
<name>A0AAE1JA26_9HYPO</name>